<keyword evidence="5" id="KW-1133">Transmembrane helix</keyword>
<feature type="transmembrane region" description="Helical" evidence="5">
    <location>
        <begin position="7"/>
        <end position="24"/>
    </location>
</feature>
<feature type="transmembrane region" description="Helical" evidence="5">
    <location>
        <begin position="30"/>
        <end position="49"/>
    </location>
</feature>
<dbReference type="PANTHER" id="PTHR42913:SF4">
    <property type="entry name" value="ALTERNATIVE NAD(P)H-UBIQUINONE OXIDOREDUCTASE C1, CHLOROPLASTIC_MITOCHONDRIAL"/>
    <property type="match status" value="1"/>
</dbReference>
<keyword evidence="2" id="KW-0285">Flavoprotein</keyword>
<keyword evidence="4" id="KW-0560">Oxidoreductase</keyword>
<keyword evidence="3" id="KW-0274">FAD</keyword>
<evidence type="ECO:0000313" key="6">
    <source>
        <dbReference type="EMBL" id="CAH8390143.1"/>
    </source>
</evidence>
<gene>
    <name evidence="6" type="ORF">ERUC_LOCUS42626</name>
</gene>
<dbReference type="GO" id="GO:0016491">
    <property type="term" value="F:oxidoreductase activity"/>
    <property type="evidence" value="ECO:0007669"/>
    <property type="project" value="UniProtKB-KW"/>
</dbReference>
<dbReference type="Proteomes" id="UP001642260">
    <property type="component" value="Unassembled WGS sequence"/>
</dbReference>
<evidence type="ECO:0000256" key="1">
    <source>
        <dbReference type="ARBA" id="ARBA00001974"/>
    </source>
</evidence>
<evidence type="ECO:0000256" key="5">
    <source>
        <dbReference type="SAM" id="Phobius"/>
    </source>
</evidence>
<name>A0ABC8M2G2_ERUVS</name>
<keyword evidence="5" id="KW-0812">Transmembrane</keyword>
<dbReference type="PANTHER" id="PTHR42913">
    <property type="entry name" value="APOPTOSIS-INDUCING FACTOR 1"/>
    <property type="match status" value="1"/>
</dbReference>
<comment type="caution">
    <text evidence="6">The sequence shown here is derived from an EMBL/GenBank/DDBJ whole genome shotgun (WGS) entry which is preliminary data.</text>
</comment>
<evidence type="ECO:0000256" key="4">
    <source>
        <dbReference type="ARBA" id="ARBA00023002"/>
    </source>
</evidence>
<dbReference type="AlphaFoldDB" id="A0ABC8M2G2"/>
<dbReference type="EMBL" id="CAKOAT010880709">
    <property type="protein sequence ID" value="CAH8390143.1"/>
    <property type="molecule type" value="Genomic_DNA"/>
</dbReference>
<comment type="cofactor">
    <cofactor evidence="1">
        <name>FAD</name>
        <dbReference type="ChEBI" id="CHEBI:57692"/>
    </cofactor>
</comment>
<organism evidence="6 7">
    <name type="scientific">Eruca vesicaria subsp. sativa</name>
    <name type="common">Garden rocket</name>
    <name type="synonym">Eruca sativa</name>
    <dbReference type="NCBI Taxonomy" id="29727"/>
    <lineage>
        <taxon>Eukaryota</taxon>
        <taxon>Viridiplantae</taxon>
        <taxon>Streptophyta</taxon>
        <taxon>Embryophyta</taxon>
        <taxon>Tracheophyta</taxon>
        <taxon>Spermatophyta</taxon>
        <taxon>Magnoliopsida</taxon>
        <taxon>eudicotyledons</taxon>
        <taxon>Gunneridae</taxon>
        <taxon>Pentapetalae</taxon>
        <taxon>rosids</taxon>
        <taxon>malvids</taxon>
        <taxon>Brassicales</taxon>
        <taxon>Brassicaceae</taxon>
        <taxon>Brassiceae</taxon>
        <taxon>Eruca</taxon>
    </lineage>
</organism>
<keyword evidence="5" id="KW-0472">Membrane</keyword>
<reference evidence="6 7" key="1">
    <citation type="submission" date="2022-03" db="EMBL/GenBank/DDBJ databases">
        <authorList>
            <person name="Macdonald S."/>
            <person name="Ahmed S."/>
            <person name="Newling K."/>
        </authorList>
    </citation>
    <scope>NUCLEOTIDE SEQUENCE [LARGE SCALE GENOMIC DNA]</scope>
</reference>
<protein>
    <submittedName>
        <fullName evidence="6">Uncharacterized protein</fullName>
    </submittedName>
</protein>
<dbReference type="InterPro" id="IPR051169">
    <property type="entry name" value="NADH-Q_oxidoreductase"/>
</dbReference>
<keyword evidence="7" id="KW-1185">Reference proteome</keyword>
<accession>A0ABC8M2G2</accession>
<evidence type="ECO:0000313" key="7">
    <source>
        <dbReference type="Proteomes" id="UP001642260"/>
    </source>
</evidence>
<evidence type="ECO:0000256" key="2">
    <source>
        <dbReference type="ARBA" id="ARBA00022630"/>
    </source>
</evidence>
<evidence type="ECO:0000256" key="3">
    <source>
        <dbReference type="ARBA" id="ARBA00022827"/>
    </source>
</evidence>
<sequence length="129" mass="13927">MRLIIDPSVAITALIAAILVVPMGCQRPKVVTLGVVFAFAFDSIIGRAAKLAFEGAVFKPMLYELLSGEVDVWKIAPRFSDLLTNTGTVQAINVSKSILPSAPNGNREAAMKVLSFQFASCLERVEMLK</sequence>
<proteinExistence type="predicted"/>